<dbReference type="EMBL" id="JAJJMB010006998">
    <property type="protein sequence ID" value="KAI3932675.1"/>
    <property type="molecule type" value="Genomic_DNA"/>
</dbReference>
<dbReference type="AlphaFoldDB" id="A0AAD4T069"/>
<evidence type="ECO:0000313" key="3">
    <source>
        <dbReference type="Proteomes" id="UP001202328"/>
    </source>
</evidence>
<proteinExistence type="predicted"/>
<dbReference type="Proteomes" id="UP001202328">
    <property type="component" value="Unassembled WGS sequence"/>
</dbReference>
<feature type="region of interest" description="Disordered" evidence="1">
    <location>
        <begin position="76"/>
        <end position="105"/>
    </location>
</feature>
<protein>
    <submittedName>
        <fullName evidence="2">Uncharacterized protein</fullName>
    </submittedName>
</protein>
<keyword evidence="3" id="KW-1185">Reference proteome</keyword>
<name>A0AAD4T069_9MAGN</name>
<sequence>MTGPSIKELDKHFENHTKEMKSMFSKLSEDLTKITESEAAHRKDSSDKTENLLSSIERLLFQSYDSQKSTEATINEYTSRNKNKEINDESGANEYSETPPEGVQSREQEELKFGSSQAQQLRGLTKSILLIPRNSYSTILEPSWFEALLGSQSRRPVIVKKLMFALHICMAQQQQISTFMFSMNTWRSNRMNCASCSSTGEGVGGDLVPETAKLLLYNSTEGAVDDGVLVHLQIPSTLASVDVLERSFYTFFLSWYLTFIDCLLFFAERLSCSSHSQSSLTSERI</sequence>
<evidence type="ECO:0000313" key="2">
    <source>
        <dbReference type="EMBL" id="KAI3932675.1"/>
    </source>
</evidence>
<accession>A0AAD4T069</accession>
<comment type="caution">
    <text evidence="2">The sequence shown here is derived from an EMBL/GenBank/DDBJ whole genome shotgun (WGS) entry which is preliminary data.</text>
</comment>
<reference evidence="2" key="1">
    <citation type="submission" date="2022-04" db="EMBL/GenBank/DDBJ databases">
        <title>A functionally conserved STORR gene fusion in Papaver species that diverged 16.8 million years ago.</title>
        <authorList>
            <person name="Catania T."/>
        </authorList>
    </citation>
    <scope>NUCLEOTIDE SEQUENCE</scope>
    <source>
        <strain evidence="2">S-188037</strain>
    </source>
</reference>
<organism evidence="2 3">
    <name type="scientific">Papaver atlanticum</name>
    <dbReference type="NCBI Taxonomy" id="357466"/>
    <lineage>
        <taxon>Eukaryota</taxon>
        <taxon>Viridiplantae</taxon>
        <taxon>Streptophyta</taxon>
        <taxon>Embryophyta</taxon>
        <taxon>Tracheophyta</taxon>
        <taxon>Spermatophyta</taxon>
        <taxon>Magnoliopsida</taxon>
        <taxon>Ranunculales</taxon>
        <taxon>Papaveraceae</taxon>
        <taxon>Papaveroideae</taxon>
        <taxon>Papaver</taxon>
    </lineage>
</organism>
<gene>
    <name evidence="2" type="ORF">MKW98_012646</name>
</gene>
<evidence type="ECO:0000256" key="1">
    <source>
        <dbReference type="SAM" id="MobiDB-lite"/>
    </source>
</evidence>